<accession>A0A7D5QDF6</accession>
<organism evidence="2 3">
    <name type="scientific">Halorarum salinum</name>
    <dbReference type="NCBI Taxonomy" id="2743089"/>
    <lineage>
        <taxon>Archaea</taxon>
        <taxon>Methanobacteriati</taxon>
        <taxon>Methanobacteriota</taxon>
        <taxon>Stenosarchaea group</taxon>
        <taxon>Halobacteria</taxon>
        <taxon>Halobacteriales</taxon>
        <taxon>Haloferacaceae</taxon>
        <taxon>Halorarum</taxon>
    </lineage>
</organism>
<reference evidence="2 3" key="1">
    <citation type="submission" date="2020-06" db="EMBL/GenBank/DDBJ databases">
        <title>NJ-3-1, isolated from saline soil.</title>
        <authorList>
            <person name="Cui H.L."/>
            <person name="Shi X."/>
        </authorList>
    </citation>
    <scope>NUCLEOTIDE SEQUENCE [LARGE SCALE GENOMIC DNA]</scope>
    <source>
        <strain evidence="2 3">NJ-3-1</strain>
    </source>
</reference>
<feature type="transmembrane region" description="Helical" evidence="1">
    <location>
        <begin position="37"/>
        <end position="58"/>
    </location>
</feature>
<sequence length="136" mass="14085">MSTVMTFGVLSGLSPIPEPIPKAIVTSVLGITAPKPLVVGLAVGLHLIYGGAFGALLARFTPAVTILKGIYLGVTLWLLVQLGVLPVLGWGVFGTTVTPRIAATTLALHLVYGVVLGWTLDRNSTRVRTPGSTGVN</sequence>
<evidence type="ECO:0000313" key="2">
    <source>
        <dbReference type="EMBL" id="QLG64078.1"/>
    </source>
</evidence>
<dbReference type="Proteomes" id="UP000509626">
    <property type="component" value="Chromosome"/>
</dbReference>
<protein>
    <recommendedName>
        <fullName evidence="4">DUF1440 domain-containing protein</fullName>
    </recommendedName>
</protein>
<evidence type="ECO:0000256" key="1">
    <source>
        <dbReference type="SAM" id="Phobius"/>
    </source>
</evidence>
<keyword evidence="1" id="KW-0472">Membrane</keyword>
<name>A0A7D5QDF6_9EURY</name>
<gene>
    <name evidence="2" type="ORF">HUG12_15265</name>
</gene>
<feature type="transmembrane region" description="Helical" evidence="1">
    <location>
        <begin position="70"/>
        <end position="93"/>
    </location>
</feature>
<dbReference type="KEGG" id="halu:HUG12_15265"/>
<dbReference type="EMBL" id="CP058579">
    <property type="protein sequence ID" value="QLG64078.1"/>
    <property type="molecule type" value="Genomic_DNA"/>
</dbReference>
<keyword evidence="1" id="KW-1133">Transmembrane helix</keyword>
<dbReference type="AlphaFoldDB" id="A0A7D5QDF6"/>
<keyword evidence="1" id="KW-0812">Transmembrane</keyword>
<proteinExistence type="predicted"/>
<feature type="transmembrane region" description="Helical" evidence="1">
    <location>
        <begin position="99"/>
        <end position="120"/>
    </location>
</feature>
<evidence type="ECO:0000313" key="3">
    <source>
        <dbReference type="Proteomes" id="UP000509626"/>
    </source>
</evidence>
<evidence type="ECO:0008006" key="4">
    <source>
        <dbReference type="Google" id="ProtNLM"/>
    </source>
</evidence>
<keyword evidence="3" id="KW-1185">Reference proteome</keyword>